<dbReference type="Proteomes" id="UP001219518">
    <property type="component" value="Unassembled WGS sequence"/>
</dbReference>
<sequence length="95" mass="10529">MLDLDMGMPNTWRAISCAEISQLFKKALTIFRSFFMEEEGVYFTLKILCFPPYTVGKAKTSMSSSKVRDKGMLPSPGAILTPESATKPLVNKVSC</sequence>
<reference evidence="1" key="1">
    <citation type="submission" date="2021-07" db="EMBL/GenBank/DDBJ databases">
        <authorList>
            <person name="Catto M.A."/>
            <person name="Jacobson A."/>
            <person name="Kennedy G."/>
            <person name="Labadie P."/>
            <person name="Hunt B.G."/>
            <person name="Srinivasan R."/>
        </authorList>
    </citation>
    <scope>NUCLEOTIDE SEQUENCE</scope>
    <source>
        <strain evidence="1">PL_HMW_Pooled</strain>
        <tissue evidence="1">Head</tissue>
    </source>
</reference>
<evidence type="ECO:0000313" key="1">
    <source>
        <dbReference type="EMBL" id="KAK3931414.1"/>
    </source>
</evidence>
<proteinExistence type="predicted"/>
<organism evidence="1 2">
    <name type="scientific">Frankliniella fusca</name>
    <dbReference type="NCBI Taxonomy" id="407009"/>
    <lineage>
        <taxon>Eukaryota</taxon>
        <taxon>Metazoa</taxon>
        <taxon>Ecdysozoa</taxon>
        <taxon>Arthropoda</taxon>
        <taxon>Hexapoda</taxon>
        <taxon>Insecta</taxon>
        <taxon>Pterygota</taxon>
        <taxon>Neoptera</taxon>
        <taxon>Paraneoptera</taxon>
        <taxon>Thysanoptera</taxon>
        <taxon>Terebrantia</taxon>
        <taxon>Thripoidea</taxon>
        <taxon>Thripidae</taxon>
        <taxon>Frankliniella</taxon>
    </lineage>
</organism>
<dbReference type="EMBL" id="JAHWGI010001424">
    <property type="protein sequence ID" value="KAK3931414.1"/>
    <property type="molecule type" value="Genomic_DNA"/>
</dbReference>
<reference evidence="1" key="2">
    <citation type="journal article" date="2023" name="BMC Genomics">
        <title>Pest status, molecular evolution, and epigenetic factors derived from the genome assembly of Frankliniella fusca, a thysanopteran phytovirus vector.</title>
        <authorList>
            <person name="Catto M.A."/>
            <person name="Labadie P.E."/>
            <person name="Jacobson A.L."/>
            <person name="Kennedy G.G."/>
            <person name="Srinivasan R."/>
            <person name="Hunt B.G."/>
        </authorList>
    </citation>
    <scope>NUCLEOTIDE SEQUENCE</scope>
    <source>
        <strain evidence="1">PL_HMW_Pooled</strain>
    </source>
</reference>
<name>A0AAE1LUM1_9NEOP</name>
<protein>
    <submittedName>
        <fullName evidence="1">T-cell-specific surface glycoprotein CD28</fullName>
    </submittedName>
</protein>
<gene>
    <name evidence="1" type="ORF">KUF71_025896</name>
</gene>
<comment type="caution">
    <text evidence="1">The sequence shown here is derived from an EMBL/GenBank/DDBJ whole genome shotgun (WGS) entry which is preliminary data.</text>
</comment>
<accession>A0AAE1LUM1</accession>
<keyword evidence="2" id="KW-1185">Reference proteome</keyword>
<dbReference type="AlphaFoldDB" id="A0AAE1LUM1"/>
<evidence type="ECO:0000313" key="2">
    <source>
        <dbReference type="Proteomes" id="UP001219518"/>
    </source>
</evidence>